<dbReference type="Proteomes" id="UP000076083">
    <property type="component" value="Chromosome"/>
</dbReference>
<organism evidence="2 3">
    <name type="scientific">Pseudomonas fluorescens</name>
    <dbReference type="NCBI Taxonomy" id="294"/>
    <lineage>
        <taxon>Bacteria</taxon>
        <taxon>Pseudomonadati</taxon>
        <taxon>Pseudomonadota</taxon>
        <taxon>Gammaproteobacteria</taxon>
        <taxon>Pseudomonadales</taxon>
        <taxon>Pseudomonadaceae</taxon>
        <taxon>Pseudomonas</taxon>
    </lineage>
</organism>
<evidence type="ECO:0000256" key="1">
    <source>
        <dbReference type="SAM" id="SignalP"/>
    </source>
</evidence>
<gene>
    <name evidence="2" type="ORF">TK06_28280</name>
</gene>
<evidence type="ECO:0000313" key="2">
    <source>
        <dbReference type="EMBL" id="AMZ74826.1"/>
    </source>
</evidence>
<dbReference type="AlphaFoldDB" id="A0A160A2C9"/>
<reference evidence="2 3" key="2">
    <citation type="journal article" date="2018" name="Nature">
        <title>Mutant phenotypes for thousands of bacterial genes of unknown function.</title>
        <authorList>
            <person name="Price M.N."/>
            <person name="Wetmore K.M."/>
            <person name="Waters R.J."/>
            <person name="Callaghan M."/>
            <person name="Ray J."/>
            <person name="Liu H."/>
            <person name="Kuehl J.V."/>
            <person name="Melnyk R.A."/>
            <person name="Lamson J.S."/>
            <person name="Suh Y."/>
            <person name="Carlson H.K."/>
            <person name="Esquivel Z."/>
            <person name="Sadeeshkumar H."/>
            <person name="Chakraborty R."/>
            <person name="Zane G.M."/>
            <person name="Rubin B.E."/>
            <person name="Wall J.D."/>
            <person name="Visel A."/>
            <person name="Bristow J."/>
            <person name="Blow M.J."/>
            <person name="Arkin A.P."/>
            <person name="Deutschbauer A.M."/>
        </authorList>
    </citation>
    <scope>NUCLEOTIDE SEQUENCE [LARGE SCALE GENOMIC DNA]</scope>
    <source>
        <strain evidence="2 3">FW300-N2E2</strain>
    </source>
</reference>
<feature type="chain" id="PRO_5007811964" evidence="1">
    <location>
        <begin position="18"/>
        <end position="168"/>
    </location>
</feature>
<protein>
    <submittedName>
        <fullName evidence="2">Cell envelope protein SmpA</fullName>
    </submittedName>
</protein>
<evidence type="ECO:0000313" key="3">
    <source>
        <dbReference type="Proteomes" id="UP000076083"/>
    </source>
</evidence>
<proteinExistence type="predicted"/>
<keyword evidence="2" id="KW-0946">Virion</keyword>
<accession>A0A160A2C9</accession>
<keyword evidence="1" id="KW-0732">Signal</keyword>
<keyword evidence="2" id="KW-0261">Viral envelope protein</keyword>
<reference evidence="3" key="1">
    <citation type="submission" date="2016-04" db="EMBL/GenBank/DDBJ databases">
        <authorList>
            <person name="Ray J."/>
            <person name="Price M."/>
            <person name="Deutschbauer A."/>
        </authorList>
    </citation>
    <scope>NUCLEOTIDE SEQUENCE [LARGE SCALE GENOMIC DNA]</scope>
    <source>
        <strain evidence="3">FW300-N2E2</strain>
    </source>
</reference>
<dbReference type="EMBL" id="CP015225">
    <property type="protein sequence ID" value="AMZ74826.1"/>
    <property type="molecule type" value="Genomic_DNA"/>
</dbReference>
<feature type="signal peptide" evidence="1">
    <location>
        <begin position="1"/>
        <end position="17"/>
    </location>
</feature>
<dbReference type="RefSeq" id="WP_063324718.1">
    <property type="nucleotide sequence ID" value="NZ_CP015225.1"/>
</dbReference>
<sequence>MHLNHCLFLLACSPLWAAGQTVHRCENIAGHVTFTTLSCGPEEALSLQQIHPYRPGSIEPTIKPTTEAMLPEAERGQTSSNKTTRKEPTVIGQFQDRCGNLIDARRRRDAILGRRIIAGMSQQDVESALGKPDSIKVRNSSTRYTYKAKKGRSAEVVFDERGCVKGKS</sequence>
<name>A0A160A2C9_PSEFL</name>